<dbReference type="KEGG" id="crx:CRECT_1288"/>
<name>A0A6G5QMH9_CAMRE</name>
<dbReference type="RefSeq" id="WP_002944696.1">
    <property type="nucleotide sequence ID" value="NZ_CP012543.1"/>
</dbReference>
<dbReference type="EMBL" id="CP012543">
    <property type="protein sequence ID" value="QCD46943.1"/>
    <property type="molecule type" value="Genomic_DNA"/>
</dbReference>
<protein>
    <submittedName>
        <fullName evidence="1">Putative membrane protein</fullName>
    </submittedName>
</protein>
<accession>A0A6G5QMH9</accession>
<organism evidence="1 2">
    <name type="scientific">Campylobacter rectus</name>
    <name type="common">Wolinella recta</name>
    <dbReference type="NCBI Taxonomy" id="203"/>
    <lineage>
        <taxon>Bacteria</taxon>
        <taxon>Pseudomonadati</taxon>
        <taxon>Campylobacterota</taxon>
        <taxon>Epsilonproteobacteria</taxon>
        <taxon>Campylobacterales</taxon>
        <taxon>Campylobacteraceae</taxon>
        <taxon>Campylobacter</taxon>
    </lineage>
</organism>
<evidence type="ECO:0000313" key="1">
    <source>
        <dbReference type="EMBL" id="QCD46943.1"/>
    </source>
</evidence>
<dbReference type="AlphaFoldDB" id="A0A6G5QMH9"/>
<gene>
    <name evidence="1" type="ORF">CRECT_1288</name>
</gene>
<reference evidence="1 2" key="1">
    <citation type="submission" date="2016-07" db="EMBL/GenBank/DDBJ databases">
        <title>Comparative genomics of the Campylobacter concisus group.</title>
        <authorList>
            <person name="Miller W.G."/>
            <person name="Yee E."/>
            <person name="Chapman M.H."/>
            <person name="Huynh S."/>
            <person name="Bono J.L."/>
            <person name="On S.L.W."/>
            <person name="StLeger J."/>
            <person name="Foster G."/>
            <person name="Parker C.T."/>
        </authorList>
    </citation>
    <scope>NUCLEOTIDE SEQUENCE [LARGE SCALE GENOMIC DNA]</scope>
    <source>
        <strain evidence="1 2">ATCC 33238</strain>
    </source>
</reference>
<evidence type="ECO:0000313" key="2">
    <source>
        <dbReference type="Proteomes" id="UP000502377"/>
    </source>
</evidence>
<sequence>MSSIAFYAVICVIAALVLYAQIQKITKKIDENGTLANSSPEAARQISVQKYKDFCEIINGELRELKMKALYDDALKNEDLKEKFLESLSEMSKKLTFIETMNTARNPDKWESELFEVLSRLDDLVTENFKDGERAGDEIRERLGAEFSKLQN</sequence>
<dbReference type="Proteomes" id="UP000502377">
    <property type="component" value="Chromosome"/>
</dbReference>
<proteinExistence type="predicted"/>